<feature type="domain" description="3'-5' exonuclease" evidence="2">
    <location>
        <begin position="76"/>
        <end position="254"/>
    </location>
</feature>
<evidence type="ECO:0000256" key="1">
    <source>
        <dbReference type="SAM" id="MobiDB-lite"/>
    </source>
</evidence>
<accession>A0AAW0GM00</accession>
<sequence length="366" mass="41212">MSRPYQRRGTGNASTSQRGGHQTSRGGARRPEQSTGPRNQPTNSSQAAPQRPLQQRPPKIQYPIYSWRIFSPNASIRYARDIPTTDFYLSMLSGNILGFDLEWQPTFVKGGSRNPVALVQLADANVMILIQVSAMQEFPQTLRTILENPHIVKTGVAIQDDCKHLWADWRVNCRNVVDLSLFARTVDNANWKGSYKSSIGLSRLCETYFNLALNKGRVQRSNWTNVLSEAQLEYAANDCHSGYMIYTRLLQRLPAVVPPPERKYYTFDCLDGYLHSPCMSNETGLLWEPWNPNYDPGPPPELSEKRKEKEAALATLAQLPLAVAPDPRERRARPQAGPSSSRSEQVRGTVIRCAGEYFGSKRQASK</sequence>
<feature type="region of interest" description="Disordered" evidence="1">
    <location>
        <begin position="1"/>
        <end position="57"/>
    </location>
</feature>
<evidence type="ECO:0000313" key="3">
    <source>
        <dbReference type="EMBL" id="KAK7694245.1"/>
    </source>
</evidence>
<dbReference type="SUPFAM" id="SSF53098">
    <property type="entry name" value="Ribonuclease H-like"/>
    <property type="match status" value="1"/>
</dbReference>
<dbReference type="InterPro" id="IPR002562">
    <property type="entry name" value="3'-5'_exonuclease_dom"/>
</dbReference>
<dbReference type="InterPro" id="IPR012337">
    <property type="entry name" value="RNaseH-like_sf"/>
</dbReference>
<dbReference type="EMBL" id="JASBNA010000002">
    <property type="protein sequence ID" value="KAK7694245.1"/>
    <property type="molecule type" value="Genomic_DNA"/>
</dbReference>
<dbReference type="GO" id="GO:0006139">
    <property type="term" value="P:nucleobase-containing compound metabolic process"/>
    <property type="evidence" value="ECO:0007669"/>
    <property type="project" value="InterPro"/>
</dbReference>
<dbReference type="InterPro" id="IPR052408">
    <property type="entry name" value="Exonuclease_MUT-7-like"/>
</dbReference>
<feature type="compositionally biased region" description="Low complexity" evidence="1">
    <location>
        <begin position="46"/>
        <end position="57"/>
    </location>
</feature>
<dbReference type="Gene3D" id="3.30.420.10">
    <property type="entry name" value="Ribonuclease H-like superfamily/Ribonuclease H"/>
    <property type="match status" value="1"/>
</dbReference>
<name>A0AAW0GM00_9APHY</name>
<reference evidence="3 4" key="1">
    <citation type="submission" date="2022-09" db="EMBL/GenBank/DDBJ databases">
        <authorList>
            <person name="Palmer J.M."/>
        </authorList>
    </citation>
    <scope>NUCLEOTIDE SEQUENCE [LARGE SCALE GENOMIC DNA]</scope>
    <source>
        <strain evidence="3 4">DSM 7382</strain>
    </source>
</reference>
<protein>
    <recommendedName>
        <fullName evidence="2">3'-5' exonuclease domain-containing protein</fullName>
    </recommendedName>
</protein>
<feature type="compositionally biased region" description="Polar residues" evidence="1">
    <location>
        <begin position="9"/>
        <end position="25"/>
    </location>
</feature>
<evidence type="ECO:0000313" key="4">
    <source>
        <dbReference type="Proteomes" id="UP001385951"/>
    </source>
</evidence>
<dbReference type="AlphaFoldDB" id="A0AAW0GM00"/>
<keyword evidence="4" id="KW-1185">Reference proteome</keyword>
<evidence type="ECO:0000259" key="2">
    <source>
        <dbReference type="SMART" id="SM00474"/>
    </source>
</evidence>
<proteinExistence type="predicted"/>
<dbReference type="PANTHER" id="PTHR47765">
    <property type="entry name" value="3'-5' EXONUCLEASE DOMAIN-CONTAINING PROTEIN"/>
    <property type="match status" value="1"/>
</dbReference>
<dbReference type="GO" id="GO:0008408">
    <property type="term" value="F:3'-5' exonuclease activity"/>
    <property type="evidence" value="ECO:0007669"/>
    <property type="project" value="InterPro"/>
</dbReference>
<dbReference type="SMART" id="SM00474">
    <property type="entry name" value="35EXOc"/>
    <property type="match status" value="1"/>
</dbReference>
<gene>
    <name evidence="3" type="ORF">QCA50_001425</name>
</gene>
<dbReference type="CDD" id="cd06141">
    <property type="entry name" value="WRN_exo"/>
    <property type="match status" value="1"/>
</dbReference>
<dbReference type="PANTHER" id="PTHR47765:SF2">
    <property type="entry name" value="EXONUCLEASE MUT-7 HOMOLOG"/>
    <property type="match status" value="1"/>
</dbReference>
<dbReference type="GO" id="GO:0003676">
    <property type="term" value="F:nucleic acid binding"/>
    <property type="evidence" value="ECO:0007669"/>
    <property type="project" value="InterPro"/>
</dbReference>
<dbReference type="Proteomes" id="UP001385951">
    <property type="component" value="Unassembled WGS sequence"/>
</dbReference>
<feature type="region of interest" description="Disordered" evidence="1">
    <location>
        <begin position="318"/>
        <end position="348"/>
    </location>
</feature>
<dbReference type="Pfam" id="PF01612">
    <property type="entry name" value="DNA_pol_A_exo1"/>
    <property type="match status" value="1"/>
</dbReference>
<comment type="caution">
    <text evidence="3">The sequence shown here is derived from an EMBL/GenBank/DDBJ whole genome shotgun (WGS) entry which is preliminary data.</text>
</comment>
<feature type="region of interest" description="Disordered" evidence="1">
    <location>
        <begin position="289"/>
        <end position="308"/>
    </location>
</feature>
<dbReference type="InterPro" id="IPR036397">
    <property type="entry name" value="RNaseH_sf"/>
</dbReference>
<organism evidence="3 4">
    <name type="scientific">Cerrena zonata</name>
    <dbReference type="NCBI Taxonomy" id="2478898"/>
    <lineage>
        <taxon>Eukaryota</taxon>
        <taxon>Fungi</taxon>
        <taxon>Dikarya</taxon>
        <taxon>Basidiomycota</taxon>
        <taxon>Agaricomycotina</taxon>
        <taxon>Agaricomycetes</taxon>
        <taxon>Polyporales</taxon>
        <taxon>Cerrenaceae</taxon>
        <taxon>Cerrena</taxon>
    </lineage>
</organism>
<feature type="compositionally biased region" description="Polar residues" evidence="1">
    <location>
        <begin position="33"/>
        <end position="45"/>
    </location>
</feature>